<protein>
    <submittedName>
        <fullName evidence="2">Uncharacterized protein</fullName>
    </submittedName>
</protein>
<dbReference type="InParanoid" id="J3K5X7"/>
<dbReference type="VEuPathDB" id="FungiDB:CIMG_13183"/>
<proteinExistence type="predicted"/>
<feature type="region of interest" description="Disordered" evidence="1">
    <location>
        <begin position="34"/>
        <end position="62"/>
    </location>
</feature>
<dbReference type="AlphaFoldDB" id="J3K5X7"/>
<reference evidence="3" key="2">
    <citation type="journal article" date="2010" name="Genome Res.">
        <title>Population genomic sequencing of Coccidioides fungi reveals recent hybridization and transposon control.</title>
        <authorList>
            <person name="Neafsey D.E."/>
            <person name="Barker B.M."/>
            <person name="Sharpton T.J."/>
            <person name="Stajich J.E."/>
            <person name="Park D.J."/>
            <person name="Whiston E."/>
            <person name="Hung C.-Y."/>
            <person name="McMahan C."/>
            <person name="White J."/>
            <person name="Sykes S."/>
            <person name="Heiman D."/>
            <person name="Young S."/>
            <person name="Zeng Q."/>
            <person name="Abouelleil A."/>
            <person name="Aftuck L."/>
            <person name="Bessette D."/>
            <person name="Brown A."/>
            <person name="FitzGerald M."/>
            <person name="Lui A."/>
            <person name="Macdonald J.P."/>
            <person name="Priest M."/>
            <person name="Orbach M.J."/>
            <person name="Galgiani J.N."/>
            <person name="Kirkland T.N."/>
            <person name="Cole G.T."/>
            <person name="Birren B.W."/>
            <person name="Henn M.R."/>
            <person name="Taylor J.W."/>
            <person name="Rounsley S.D."/>
        </authorList>
    </citation>
    <scope>GENOME REANNOTATION</scope>
    <source>
        <strain evidence="3">RS</strain>
    </source>
</reference>
<evidence type="ECO:0000313" key="3">
    <source>
        <dbReference type="Proteomes" id="UP000001261"/>
    </source>
</evidence>
<dbReference type="Proteomes" id="UP000001261">
    <property type="component" value="Unassembled WGS sequence"/>
</dbReference>
<evidence type="ECO:0000256" key="1">
    <source>
        <dbReference type="SAM" id="MobiDB-lite"/>
    </source>
</evidence>
<sequence length="107" mass="11964">MALRALLFPPLCRVRRRPAVSVLSQLGHLTMLRDPQGADPTIHRTNHQGSETGTTPNKASLARHLTSRWLPRSWRPIPTHPGQHPIQPHGNPIIAQRSRELLLFLGG</sequence>
<dbReference type="KEGG" id="cim:CIMG_13183"/>
<gene>
    <name evidence="2" type="ORF">CIMG_13183</name>
</gene>
<accession>J3K5X7</accession>
<name>J3K5X7_COCIM</name>
<reference evidence="3" key="1">
    <citation type="journal article" date="2009" name="Genome Res.">
        <title>Comparative genomic analyses of the human fungal pathogens Coccidioides and their relatives.</title>
        <authorList>
            <person name="Sharpton T.J."/>
            <person name="Stajich J.E."/>
            <person name="Rounsley S.D."/>
            <person name="Gardner M.J."/>
            <person name="Wortman J.R."/>
            <person name="Jordar V.S."/>
            <person name="Maiti R."/>
            <person name="Kodira C.D."/>
            <person name="Neafsey D.E."/>
            <person name="Zeng Q."/>
            <person name="Hung C.-Y."/>
            <person name="McMahan C."/>
            <person name="Muszewska A."/>
            <person name="Grynberg M."/>
            <person name="Mandel M.A."/>
            <person name="Kellner E.M."/>
            <person name="Barker B.M."/>
            <person name="Galgiani J.N."/>
            <person name="Orbach M.J."/>
            <person name="Kirkland T.N."/>
            <person name="Cole G.T."/>
            <person name="Henn M.R."/>
            <person name="Birren B.W."/>
            <person name="Taylor J.W."/>
        </authorList>
    </citation>
    <scope>NUCLEOTIDE SEQUENCE [LARGE SCALE GENOMIC DNA]</scope>
    <source>
        <strain evidence="3">RS</strain>
    </source>
</reference>
<dbReference type="GeneID" id="24164810"/>
<organism evidence="2 3">
    <name type="scientific">Coccidioides immitis (strain RS)</name>
    <name type="common">Valley fever fungus</name>
    <dbReference type="NCBI Taxonomy" id="246410"/>
    <lineage>
        <taxon>Eukaryota</taxon>
        <taxon>Fungi</taxon>
        <taxon>Dikarya</taxon>
        <taxon>Ascomycota</taxon>
        <taxon>Pezizomycotina</taxon>
        <taxon>Eurotiomycetes</taxon>
        <taxon>Eurotiomycetidae</taxon>
        <taxon>Onygenales</taxon>
        <taxon>Onygenaceae</taxon>
        <taxon>Coccidioides</taxon>
    </lineage>
</organism>
<dbReference type="EMBL" id="GG704913">
    <property type="protein sequence ID" value="EAS29897.3"/>
    <property type="molecule type" value="Genomic_DNA"/>
</dbReference>
<evidence type="ECO:0000313" key="2">
    <source>
        <dbReference type="EMBL" id="EAS29897.3"/>
    </source>
</evidence>
<keyword evidence="3" id="KW-1185">Reference proteome</keyword>
<dbReference type="RefSeq" id="XP_001241480.2">
    <property type="nucleotide sequence ID" value="XM_001241479.2"/>
</dbReference>
<feature type="compositionally biased region" description="Polar residues" evidence="1">
    <location>
        <begin position="47"/>
        <end position="58"/>
    </location>
</feature>